<keyword evidence="1" id="KW-1133">Transmembrane helix</keyword>
<evidence type="ECO:0000259" key="2">
    <source>
        <dbReference type="Pfam" id="PF01882"/>
    </source>
</evidence>
<organism evidence="3">
    <name type="scientific">Ignisphaera aggregans</name>
    <dbReference type="NCBI Taxonomy" id="334771"/>
    <lineage>
        <taxon>Archaea</taxon>
        <taxon>Thermoproteota</taxon>
        <taxon>Thermoprotei</taxon>
        <taxon>Desulfurococcales</taxon>
        <taxon>Desulfurococcaceae</taxon>
        <taxon>Ignisphaera</taxon>
    </lineage>
</organism>
<comment type="caution">
    <text evidence="3">The sequence shown here is derived from an EMBL/GenBank/DDBJ whole genome shotgun (WGS) entry which is preliminary data.</text>
</comment>
<accession>A0A7C2VI29</accession>
<dbReference type="PANTHER" id="PTHR34351">
    <property type="entry name" value="SLR1927 PROTEIN-RELATED"/>
    <property type="match status" value="1"/>
</dbReference>
<evidence type="ECO:0000313" key="3">
    <source>
        <dbReference type="EMBL" id="HEW53409.1"/>
    </source>
</evidence>
<gene>
    <name evidence="3" type="ORF">ENO77_04545</name>
</gene>
<dbReference type="InterPro" id="IPR002881">
    <property type="entry name" value="DUF58"/>
</dbReference>
<evidence type="ECO:0000256" key="1">
    <source>
        <dbReference type="SAM" id="Phobius"/>
    </source>
</evidence>
<proteinExistence type="predicted"/>
<keyword evidence="1" id="KW-0812">Transmembrane</keyword>
<name>A0A7C2VI29_9CREN</name>
<feature type="transmembrane region" description="Helical" evidence="1">
    <location>
        <begin position="22"/>
        <end position="42"/>
    </location>
</feature>
<protein>
    <submittedName>
        <fullName evidence="3">DUF58 domain-containing protein</fullName>
    </submittedName>
</protein>
<dbReference type="EMBL" id="DSGT01000012">
    <property type="protein sequence ID" value="HEW53409.1"/>
    <property type="molecule type" value="Genomic_DNA"/>
</dbReference>
<dbReference type="Pfam" id="PF01882">
    <property type="entry name" value="DUF58"/>
    <property type="match status" value="1"/>
</dbReference>
<feature type="domain" description="DUF58" evidence="2">
    <location>
        <begin position="200"/>
        <end position="311"/>
    </location>
</feature>
<keyword evidence="1" id="KW-0472">Membrane</keyword>
<dbReference type="AlphaFoldDB" id="A0A7C2VI29"/>
<sequence length="417" mass="46784">MKITLTGLAHLTSSILMLIYSLAYRDIVIFALALTLVLILYYEYTSFHEVSGCIDKVSVRRVLDKKFVEELDDVEVKLIIDNNCNRAVPWVTLVDNIPRFLKLRSPKALFKVFVPPKKSVEVSYRVKPLTPGAHDLQKIELVFSDPLGYFVERRDVDCMESIVAIPRSASISIKLESIRRILGLVVKGKAIGGMYDLANIREYAVGDDARKILWKVYAKSGKLMVREDYGEALTRAFVMIDVRTHMWDLGSPPNNLASLHLRYAKSLIEHLARSRCNVDVALCAGQVPKIIENADKDITTTMYSLMSVLPTGEGCSSPLAGFIDSIKHLGRSPEFYDVAILITDPISIAIEHRLEDFEELLKVFTDKLIVAIPRFSYESYVSGEHLNKILQTLASIIENAGLGLEVSEEELAITSME</sequence>
<reference evidence="3" key="1">
    <citation type="journal article" date="2020" name="mSystems">
        <title>Genome- and Community-Level Interaction Insights into Carbon Utilization and Element Cycling Functions of Hydrothermarchaeota in Hydrothermal Sediment.</title>
        <authorList>
            <person name="Zhou Z."/>
            <person name="Liu Y."/>
            <person name="Xu W."/>
            <person name="Pan J."/>
            <person name="Luo Z.H."/>
            <person name="Li M."/>
        </authorList>
    </citation>
    <scope>NUCLEOTIDE SEQUENCE [LARGE SCALE GENOMIC DNA]</scope>
    <source>
        <strain evidence="3">SpSt-16</strain>
    </source>
</reference>